<feature type="transmembrane region" description="Helical" evidence="3">
    <location>
        <begin position="224"/>
        <end position="242"/>
    </location>
</feature>
<keyword evidence="3" id="KW-1133">Transmembrane helix</keyword>
<feature type="transmembrane region" description="Helical" evidence="3">
    <location>
        <begin position="558"/>
        <end position="574"/>
    </location>
</feature>
<feature type="transmembrane region" description="Helical" evidence="3">
    <location>
        <begin position="132"/>
        <end position="152"/>
    </location>
</feature>
<feature type="transmembrane region" description="Helical" evidence="3">
    <location>
        <begin position="456"/>
        <end position="485"/>
    </location>
</feature>
<feature type="compositionally biased region" description="Low complexity" evidence="2">
    <location>
        <begin position="96"/>
        <end position="112"/>
    </location>
</feature>
<feature type="compositionally biased region" description="Basic and acidic residues" evidence="2">
    <location>
        <begin position="113"/>
        <end position="123"/>
    </location>
</feature>
<feature type="transmembrane region" description="Helical" evidence="3">
    <location>
        <begin position="399"/>
        <end position="418"/>
    </location>
</feature>
<proteinExistence type="predicted"/>
<feature type="coiled-coil region" evidence="1">
    <location>
        <begin position="35"/>
        <end position="62"/>
    </location>
</feature>
<evidence type="ECO:0000313" key="4">
    <source>
        <dbReference type="EMBL" id="TDD32446.1"/>
    </source>
</evidence>
<evidence type="ECO:0000256" key="1">
    <source>
        <dbReference type="SAM" id="Coils"/>
    </source>
</evidence>
<name>A0A4R4XN08_9ACTN</name>
<feature type="transmembrane region" description="Helical" evidence="3">
    <location>
        <begin position="581"/>
        <end position="598"/>
    </location>
</feature>
<feature type="region of interest" description="Disordered" evidence="2">
    <location>
        <begin position="74"/>
        <end position="123"/>
    </location>
</feature>
<evidence type="ECO:0000256" key="2">
    <source>
        <dbReference type="SAM" id="MobiDB-lite"/>
    </source>
</evidence>
<feature type="transmembrane region" description="Helical" evidence="3">
    <location>
        <begin position="424"/>
        <end position="444"/>
    </location>
</feature>
<feature type="transmembrane region" description="Helical" evidence="3">
    <location>
        <begin position="307"/>
        <end position="329"/>
    </location>
</feature>
<gene>
    <name evidence="4" type="ORF">E1286_43600</name>
</gene>
<feature type="transmembrane region" description="Helical" evidence="3">
    <location>
        <begin position="190"/>
        <end position="209"/>
    </location>
</feature>
<feature type="transmembrane region" description="Helical" evidence="3">
    <location>
        <begin position="249"/>
        <end position="269"/>
    </location>
</feature>
<feature type="non-terminal residue" evidence="4">
    <location>
        <position position="642"/>
    </location>
</feature>
<sequence>MDLPRCPDCGAALKGRAASCPGCGLLLSGSAAEAYLALSAELAELEERRKALAKRRAEALTGMRAATTEALTRTRADSAGALTQKRADSTGVVSLEAAPEPDSTASPAASEPPAKEKAAGPRRDLSHRAVQNLLLLLGGVLLSIAAVVFTLVSWQVPALRALILTVFTLAVLAAPWLLVRRRLVATAETVALIGLVLIPLDTVAVLRISGDDGGPSAGPWLDPLWGVAVGAAALTAVWALYAWRAPLRLPAPVAIVLAQTPLPLAGLAMEADLPAGGAWPAGALVATAALDLLLWRAARRARAAAEYVTSAAAGSITWLAGVGLAGVGLTSTALPGTGPADTGLTGSGLADSGPAGSGLAAVAWGGAFGLPALAGVLGVASLVALSWAGATRGAVARGVIGACAALAAAAALFGVPVHVVPGSWVAAVVAGAACPVLAAAIGLPARLRDGVRTGGLLVLGTAAAWKAAAVATVAFAPLGWVMSAWPDAPDLGLLSPSGIRWDDSVATPVVMAAAALGSALVPSRGDLWTPGLRQAVCLVAGSLAVLTAPVAAGLPYPASPAVLVALCGALLWAADRRSGAALWLGGYAGVLAACWALADRQATGAVAAGLLLVTAVCAVAARRTAVRAVGGAGATLAAGLLV</sequence>
<keyword evidence="1" id="KW-0175">Coiled coil</keyword>
<comment type="caution">
    <text evidence="4">The sequence shown here is derived from an EMBL/GenBank/DDBJ whole genome shotgun (WGS) entry which is preliminary data.</text>
</comment>
<dbReference type="EMBL" id="SMKQ01000285">
    <property type="protein sequence ID" value="TDD32446.1"/>
    <property type="molecule type" value="Genomic_DNA"/>
</dbReference>
<feature type="transmembrane region" description="Helical" evidence="3">
    <location>
        <begin position="604"/>
        <end position="621"/>
    </location>
</feature>
<evidence type="ECO:0000256" key="3">
    <source>
        <dbReference type="SAM" id="Phobius"/>
    </source>
</evidence>
<keyword evidence="5" id="KW-1185">Reference proteome</keyword>
<accession>A0A4R4XN08</accession>
<evidence type="ECO:0000313" key="5">
    <source>
        <dbReference type="Proteomes" id="UP000295302"/>
    </source>
</evidence>
<organism evidence="4 5">
    <name type="scientific">Nonomuraea terrae</name>
    <dbReference type="NCBI Taxonomy" id="2530383"/>
    <lineage>
        <taxon>Bacteria</taxon>
        <taxon>Bacillati</taxon>
        <taxon>Actinomycetota</taxon>
        <taxon>Actinomycetes</taxon>
        <taxon>Streptosporangiales</taxon>
        <taxon>Streptosporangiaceae</taxon>
        <taxon>Nonomuraea</taxon>
    </lineage>
</organism>
<reference evidence="4 5" key="1">
    <citation type="submission" date="2019-03" db="EMBL/GenBank/DDBJ databases">
        <title>Draft genome sequences of novel Actinobacteria.</title>
        <authorList>
            <person name="Sahin N."/>
            <person name="Ay H."/>
            <person name="Saygin H."/>
        </authorList>
    </citation>
    <scope>NUCLEOTIDE SEQUENCE [LARGE SCALE GENOMIC DNA]</scope>
    <source>
        <strain evidence="4 5">CH32</strain>
    </source>
</reference>
<feature type="transmembrane region" description="Helical" evidence="3">
    <location>
        <begin position="158"/>
        <end position="178"/>
    </location>
</feature>
<keyword evidence="3" id="KW-0812">Transmembrane</keyword>
<dbReference type="Proteomes" id="UP000295302">
    <property type="component" value="Unassembled WGS sequence"/>
</dbReference>
<feature type="transmembrane region" description="Helical" evidence="3">
    <location>
        <begin position="361"/>
        <end position="387"/>
    </location>
</feature>
<dbReference type="AlphaFoldDB" id="A0A4R4XN08"/>
<keyword evidence="3" id="KW-0472">Membrane</keyword>
<feature type="transmembrane region" description="Helical" evidence="3">
    <location>
        <begin position="275"/>
        <end position="295"/>
    </location>
</feature>
<dbReference type="RefSeq" id="WP_223190899.1">
    <property type="nucleotide sequence ID" value="NZ_SMKQ01000285.1"/>
</dbReference>
<protein>
    <submittedName>
        <fullName evidence="4">Uncharacterized protein</fullName>
    </submittedName>
</protein>